<gene>
    <name evidence="2" type="ORF">KIW84_032174</name>
</gene>
<feature type="domain" description="Sacsin/Nov" evidence="1">
    <location>
        <begin position="102"/>
        <end position="160"/>
    </location>
</feature>
<dbReference type="InterPro" id="IPR036890">
    <property type="entry name" value="HATPase_C_sf"/>
</dbReference>
<evidence type="ECO:0000313" key="2">
    <source>
        <dbReference type="EMBL" id="KAI5426645.1"/>
    </source>
</evidence>
<dbReference type="PANTHER" id="PTHR15600:SF42">
    <property type="entry name" value="SACSIN"/>
    <property type="match status" value="1"/>
</dbReference>
<organism evidence="2 3">
    <name type="scientific">Pisum sativum</name>
    <name type="common">Garden pea</name>
    <name type="synonym">Lathyrus oleraceus</name>
    <dbReference type="NCBI Taxonomy" id="3888"/>
    <lineage>
        <taxon>Eukaryota</taxon>
        <taxon>Viridiplantae</taxon>
        <taxon>Streptophyta</taxon>
        <taxon>Embryophyta</taxon>
        <taxon>Tracheophyta</taxon>
        <taxon>Spermatophyta</taxon>
        <taxon>Magnoliopsida</taxon>
        <taxon>eudicotyledons</taxon>
        <taxon>Gunneridae</taxon>
        <taxon>Pentapetalae</taxon>
        <taxon>rosids</taxon>
        <taxon>fabids</taxon>
        <taxon>Fabales</taxon>
        <taxon>Fabaceae</taxon>
        <taxon>Papilionoideae</taxon>
        <taxon>50 kb inversion clade</taxon>
        <taxon>NPAAA clade</taxon>
        <taxon>Hologalegina</taxon>
        <taxon>IRL clade</taxon>
        <taxon>Fabeae</taxon>
        <taxon>Lathyrus</taxon>
    </lineage>
</organism>
<reference evidence="2 3" key="1">
    <citation type="journal article" date="2022" name="Nat. Genet.">
        <title>Improved pea reference genome and pan-genome highlight genomic features and evolutionary characteristics.</title>
        <authorList>
            <person name="Yang T."/>
            <person name="Liu R."/>
            <person name="Luo Y."/>
            <person name="Hu S."/>
            <person name="Wang D."/>
            <person name="Wang C."/>
            <person name="Pandey M.K."/>
            <person name="Ge S."/>
            <person name="Xu Q."/>
            <person name="Li N."/>
            <person name="Li G."/>
            <person name="Huang Y."/>
            <person name="Saxena R.K."/>
            <person name="Ji Y."/>
            <person name="Li M."/>
            <person name="Yan X."/>
            <person name="He Y."/>
            <person name="Liu Y."/>
            <person name="Wang X."/>
            <person name="Xiang C."/>
            <person name="Varshney R.K."/>
            <person name="Ding H."/>
            <person name="Gao S."/>
            <person name="Zong X."/>
        </authorList>
    </citation>
    <scope>NUCLEOTIDE SEQUENCE [LARGE SCALE GENOMIC DNA]</scope>
    <source>
        <strain evidence="2 3">cv. Zhongwan 6</strain>
    </source>
</reference>
<evidence type="ECO:0000259" key="1">
    <source>
        <dbReference type="Pfam" id="PF25794"/>
    </source>
</evidence>
<feature type="domain" description="Sacsin/Nov" evidence="1">
    <location>
        <begin position="16"/>
        <end position="99"/>
    </location>
</feature>
<dbReference type="GO" id="GO:0030544">
    <property type="term" value="F:Hsp70 protein binding"/>
    <property type="evidence" value="ECO:0007669"/>
    <property type="project" value="TreeGrafter"/>
</dbReference>
<keyword evidence="3" id="KW-1185">Reference proteome</keyword>
<sequence length="234" mass="26013">MWNHNPQVNHLHPKVNAEDAGASEVIFLLDKSQYGTSSILSPEMADWQGLALYCFNGSVFSPQDLYAISRIGQESKLEKAFAIGRFGLGFNCVYHFTELLHFGCGLQQSFPGTLFRFPLRTAGGASRSQIKKEVYAPENVRSLFAAFSETVSKTLLFLHNEAPGSRSFFTEIIASYLGYEICKGENSLKQLQPFPIKATWAKPCEASLTEQSTSSLNLPENWVEALDETTNQPT</sequence>
<protein>
    <recommendedName>
        <fullName evidence="1">Sacsin/Nov domain-containing protein</fullName>
    </recommendedName>
</protein>
<dbReference type="InterPro" id="IPR052972">
    <property type="entry name" value="Sacsin_chaperone_reg"/>
</dbReference>
<dbReference type="InterPro" id="IPR058210">
    <property type="entry name" value="SACS/Nov_dom"/>
</dbReference>
<dbReference type="Proteomes" id="UP001058974">
    <property type="component" value="Chromosome 3"/>
</dbReference>
<dbReference type="Pfam" id="PF25794">
    <property type="entry name" value="SACS"/>
    <property type="match status" value="2"/>
</dbReference>
<proteinExistence type="predicted"/>
<dbReference type="AlphaFoldDB" id="A0A9D4XXB2"/>
<dbReference type="SUPFAM" id="SSF55874">
    <property type="entry name" value="ATPase domain of HSP90 chaperone/DNA topoisomerase II/histidine kinase"/>
    <property type="match status" value="1"/>
</dbReference>
<dbReference type="PANTHER" id="PTHR15600">
    <property type="entry name" value="SACSIN"/>
    <property type="match status" value="1"/>
</dbReference>
<comment type="caution">
    <text evidence="2">The sequence shown here is derived from an EMBL/GenBank/DDBJ whole genome shotgun (WGS) entry which is preliminary data.</text>
</comment>
<accession>A0A9D4XXB2</accession>
<evidence type="ECO:0000313" key="3">
    <source>
        <dbReference type="Proteomes" id="UP001058974"/>
    </source>
</evidence>
<dbReference type="Gramene" id="Psat03G0217400-T1">
    <property type="protein sequence ID" value="KAI5426645.1"/>
    <property type="gene ID" value="KIW84_032174"/>
</dbReference>
<name>A0A9D4XXB2_PEA</name>
<dbReference type="EMBL" id="JAMSHJ010000003">
    <property type="protein sequence ID" value="KAI5426645.1"/>
    <property type="molecule type" value="Genomic_DNA"/>
</dbReference>